<dbReference type="EC" id="5.6.2.1" evidence="3"/>
<evidence type="ECO:0000256" key="12">
    <source>
        <dbReference type="ARBA" id="ARBA00031985"/>
    </source>
</evidence>
<evidence type="ECO:0000313" key="16">
    <source>
        <dbReference type="EMBL" id="MFC1800328.1"/>
    </source>
</evidence>
<dbReference type="InterPro" id="IPR023406">
    <property type="entry name" value="Topo_IA_AS"/>
</dbReference>
<dbReference type="InterPro" id="IPR013825">
    <property type="entry name" value="Topo_IA_cen_sub2"/>
</dbReference>
<keyword evidence="7" id="KW-0460">Magnesium</keyword>
<proteinExistence type="inferred from homology"/>
<dbReference type="NCBIfam" id="TIGR01051">
    <property type="entry name" value="topA_bact"/>
    <property type="match status" value="1"/>
</dbReference>
<dbReference type="InterPro" id="IPR013826">
    <property type="entry name" value="Topo_IA_cen_sub3"/>
</dbReference>
<dbReference type="Proteomes" id="UP001594288">
    <property type="component" value="Unassembled WGS sequence"/>
</dbReference>
<evidence type="ECO:0000256" key="4">
    <source>
        <dbReference type="ARBA" id="ARBA00022723"/>
    </source>
</evidence>
<dbReference type="Gene3D" id="3.30.65.10">
    <property type="entry name" value="Bacterial Topoisomerase I, domain 1"/>
    <property type="match status" value="3"/>
</dbReference>
<comment type="caution">
    <text evidence="16">The sequence shown here is derived from an EMBL/GenBank/DDBJ whole genome shotgun (WGS) entry which is preliminary data.</text>
</comment>
<evidence type="ECO:0000256" key="8">
    <source>
        <dbReference type="ARBA" id="ARBA00023029"/>
    </source>
</evidence>
<evidence type="ECO:0000256" key="11">
    <source>
        <dbReference type="ARBA" id="ARBA00030003"/>
    </source>
</evidence>
<evidence type="ECO:0000256" key="10">
    <source>
        <dbReference type="ARBA" id="ARBA00023235"/>
    </source>
</evidence>
<accession>A0ABV6YQI8</accession>
<dbReference type="EMBL" id="JBHPEI010000119">
    <property type="protein sequence ID" value="MFC1800328.1"/>
    <property type="molecule type" value="Genomic_DNA"/>
</dbReference>
<sequence length="629" mass="71294">GERTKRVIFNEITREAIKAAFENPTEIDMRKVDAQQARRILDRLVGYQVSPKLWEVLYKGTSAGRVQSVALRLVCEREAEIRKFVPEEYWTVDGQFQTPRTDTIVARLDKIDGKKAEIKTQERADEVDADIKKQSYTVRDVEKKAKRRNPRPPFITSTLQQDSARRLRFSARKTMVIAQELYEGIDIGDKGRVGLITYMRTDSVRIAGGAGDAAKRFIIEQFGEEYVPAKAAKFRKAKGAQDAHEAIRPTDVNRVPDDLASNLTRDQLKLYKLIWDRFVASQMAQALFDVTQVVIEGGAYLFKATGTVMKFPGFLKVYSEKAEDKDTHIPVIEKSEQLDLLGLDVKRHETQPPPRYTEASLIKELEDKGIGRPSTYATIISTVLERNYVIKEKTALKPTDLGETVMTILLKVFSDIFDVGFTARMETELDKVESGEDKWVEVVRAFYGPLSESLERFDSMKDEIKRTVEEIVDEKCPKCGSSMLKKWGRFGKFLACSAFPECKSTKPIEGEETATDELCPDCEGEMIVRMGRYGRFLACKRYPECKGTKPYTLGIKCPEEDCEGDVVEKRTRRGIFYGCSKYPECKFASWNKPVGEPCPECKHPIMVVKTTRDKGSHLACPKCGSEAKS</sequence>
<keyword evidence="5" id="KW-0863">Zinc-finger</keyword>
<evidence type="ECO:0000259" key="15">
    <source>
        <dbReference type="PROSITE" id="PS52039"/>
    </source>
</evidence>
<dbReference type="InterPro" id="IPR028612">
    <property type="entry name" value="Topoisom_1_IA"/>
</dbReference>
<dbReference type="SMART" id="SM00437">
    <property type="entry name" value="TOP1Ac"/>
    <property type="match status" value="1"/>
</dbReference>
<keyword evidence="6" id="KW-0862">Zinc</keyword>
<dbReference type="InterPro" id="IPR003601">
    <property type="entry name" value="Topo_IA_2"/>
</dbReference>
<evidence type="ECO:0000313" key="17">
    <source>
        <dbReference type="Proteomes" id="UP001594288"/>
    </source>
</evidence>
<gene>
    <name evidence="16" type="primary">topA</name>
    <name evidence="16" type="ORF">ACFL2Z_05440</name>
</gene>
<keyword evidence="10 16" id="KW-0413">Isomerase</keyword>
<comment type="catalytic activity">
    <reaction evidence="1">
        <text>ATP-independent breakage of single-stranded DNA, followed by passage and rejoining.</text>
        <dbReference type="EC" id="5.6.2.1"/>
    </reaction>
</comment>
<keyword evidence="8" id="KW-0799">Topoisomerase</keyword>
<dbReference type="PROSITE" id="PS00396">
    <property type="entry name" value="TOPO_IA_1"/>
    <property type="match status" value="1"/>
</dbReference>
<evidence type="ECO:0000256" key="5">
    <source>
        <dbReference type="ARBA" id="ARBA00022771"/>
    </source>
</evidence>
<dbReference type="CDD" id="cd00186">
    <property type="entry name" value="TOP1Ac"/>
    <property type="match status" value="1"/>
</dbReference>
<keyword evidence="17" id="KW-1185">Reference proteome</keyword>
<dbReference type="Pfam" id="PF01131">
    <property type="entry name" value="Topoisom_bac"/>
    <property type="match status" value="1"/>
</dbReference>
<dbReference type="Gene3D" id="3.40.50.140">
    <property type="match status" value="1"/>
</dbReference>
<dbReference type="InterPro" id="IPR013824">
    <property type="entry name" value="Topo_IA_cen_sub1"/>
</dbReference>
<reference evidence="16 17" key="1">
    <citation type="submission" date="2024-09" db="EMBL/GenBank/DDBJ databases">
        <authorList>
            <person name="D'Angelo T."/>
        </authorList>
    </citation>
    <scope>NUCLEOTIDE SEQUENCE [LARGE SCALE GENOMIC DNA]</scope>
    <source>
        <strain evidence="16">SAG AM-311-F02</strain>
    </source>
</reference>
<dbReference type="Gene3D" id="1.10.460.10">
    <property type="entry name" value="Topoisomerase I, domain 2"/>
    <property type="match status" value="1"/>
</dbReference>
<dbReference type="HAMAP" id="MF_00952">
    <property type="entry name" value="Topoisom_1_prok"/>
    <property type="match status" value="1"/>
</dbReference>
<evidence type="ECO:0000256" key="6">
    <source>
        <dbReference type="ARBA" id="ARBA00022833"/>
    </source>
</evidence>
<evidence type="ECO:0000256" key="13">
    <source>
        <dbReference type="ARBA" id="ARBA00032235"/>
    </source>
</evidence>
<evidence type="ECO:0000256" key="3">
    <source>
        <dbReference type="ARBA" id="ARBA00012891"/>
    </source>
</evidence>
<dbReference type="PANTHER" id="PTHR42785">
    <property type="entry name" value="DNA TOPOISOMERASE, TYPE IA, CORE"/>
    <property type="match status" value="1"/>
</dbReference>
<dbReference type="SMART" id="SM00436">
    <property type="entry name" value="TOP1Bc"/>
    <property type="match status" value="1"/>
</dbReference>
<dbReference type="GO" id="GO:0003917">
    <property type="term" value="F:DNA topoisomerase type I (single strand cut, ATP-independent) activity"/>
    <property type="evidence" value="ECO:0007669"/>
    <property type="project" value="UniProtKB-EC"/>
</dbReference>
<keyword evidence="9" id="KW-0238">DNA-binding</keyword>
<evidence type="ECO:0000256" key="14">
    <source>
        <dbReference type="ARBA" id="ARBA00032877"/>
    </source>
</evidence>
<protein>
    <recommendedName>
        <fullName evidence="3">DNA topoisomerase</fullName>
        <ecNumber evidence="3">5.6.2.1</ecNumber>
    </recommendedName>
    <alternativeName>
        <fullName evidence="14">Omega-protein</fullName>
    </alternativeName>
    <alternativeName>
        <fullName evidence="13">Relaxing enzyme</fullName>
    </alternativeName>
    <alternativeName>
        <fullName evidence="11">Swivelase</fullName>
    </alternativeName>
    <alternativeName>
        <fullName evidence="12">Untwisting enzyme</fullName>
    </alternativeName>
</protein>
<evidence type="ECO:0000256" key="2">
    <source>
        <dbReference type="ARBA" id="ARBA00009446"/>
    </source>
</evidence>
<dbReference type="PROSITE" id="PS52039">
    <property type="entry name" value="TOPO_IA_2"/>
    <property type="match status" value="1"/>
</dbReference>
<keyword evidence="4" id="KW-0479">Metal-binding</keyword>
<dbReference type="PRINTS" id="PR00417">
    <property type="entry name" value="PRTPISMRASEI"/>
</dbReference>
<evidence type="ECO:0000256" key="1">
    <source>
        <dbReference type="ARBA" id="ARBA00000213"/>
    </source>
</evidence>
<evidence type="ECO:0000256" key="7">
    <source>
        <dbReference type="ARBA" id="ARBA00022842"/>
    </source>
</evidence>
<dbReference type="InterPro" id="IPR003602">
    <property type="entry name" value="Topo_IA_DNA-bd_dom"/>
</dbReference>
<dbReference type="SUPFAM" id="SSF56712">
    <property type="entry name" value="Prokaryotic type I DNA topoisomerase"/>
    <property type="match status" value="1"/>
</dbReference>
<dbReference type="PANTHER" id="PTHR42785:SF1">
    <property type="entry name" value="DNA TOPOISOMERASE"/>
    <property type="match status" value="1"/>
</dbReference>
<feature type="non-terminal residue" evidence="16">
    <location>
        <position position="1"/>
    </location>
</feature>
<dbReference type="Gene3D" id="2.70.20.10">
    <property type="entry name" value="Topoisomerase I, domain 3"/>
    <property type="match status" value="1"/>
</dbReference>
<dbReference type="InterPro" id="IPR000380">
    <property type="entry name" value="Topo_IA"/>
</dbReference>
<organism evidence="16 17">
    <name type="scientific">Eiseniibacteriota bacterium</name>
    <dbReference type="NCBI Taxonomy" id="2212470"/>
    <lineage>
        <taxon>Bacteria</taxon>
        <taxon>Candidatus Eiseniibacteriota</taxon>
    </lineage>
</organism>
<dbReference type="InterPro" id="IPR013498">
    <property type="entry name" value="Topo_IA_Znf"/>
</dbReference>
<dbReference type="InterPro" id="IPR013497">
    <property type="entry name" value="Topo_IA_cen"/>
</dbReference>
<comment type="similarity">
    <text evidence="2">Belongs to the type IA topoisomerase family.</text>
</comment>
<dbReference type="Gene3D" id="1.10.290.10">
    <property type="entry name" value="Topoisomerase I, domain 4"/>
    <property type="match status" value="1"/>
</dbReference>
<evidence type="ECO:0000256" key="9">
    <source>
        <dbReference type="ARBA" id="ARBA00023125"/>
    </source>
</evidence>
<dbReference type="Pfam" id="PF01396">
    <property type="entry name" value="Zn_ribbon_Top1"/>
    <property type="match status" value="4"/>
</dbReference>
<name>A0ABV6YQI8_UNCEI</name>
<dbReference type="InterPro" id="IPR023405">
    <property type="entry name" value="Topo_IA_core_domain"/>
</dbReference>
<dbReference type="InterPro" id="IPR005733">
    <property type="entry name" value="TopoI_bac-type"/>
</dbReference>
<feature type="domain" description="Topo IA-type catalytic" evidence="15">
    <location>
        <begin position="28"/>
        <end position="454"/>
    </location>
</feature>
<dbReference type="SUPFAM" id="SSF57783">
    <property type="entry name" value="Zinc beta-ribbon"/>
    <property type="match status" value="3"/>
</dbReference>